<protein>
    <submittedName>
        <fullName evidence="1">Uncharacterized protein</fullName>
    </submittedName>
</protein>
<name>A0A9Q6AAK3_9BACI</name>
<proteinExistence type="predicted"/>
<evidence type="ECO:0000313" key="2">
    <source>
        <dbReference type="Proteomes" id="UP000234803"/>
    </source>
</evidence>
<evidence type="ECO:0000313" key="1">
    <source>
        <dbReference type="EMBL" id="PLS08252.1"/>
    </source>
</evidence>
<reference evidence="1 2" key="1">
    <citation type="submission" date="2017-12" db="EMBL/GenBank/DDBJ databases">
        <title>Comparative Functional Genomics of Dry Heat Resistant strains isolated from the Viking Spacecraft.</title>
        <authorList>
            <person name="Seuylemezian A."/>
            <person name="Cooper K."/>
            <person name="Vaishampayan P."/>
        </authorList>
    </citation>
    <scope>NUCLEOTIDE SEQUENCE [LARGE SCALE GENOMIC DNA]</scope>
    <source>
        <strain evidence="1 2">V48-19</strain>
    </source>
</reference>
<sequence length="68" mass="7929">MRKNGGFQRFCEKSENKVIDLLFICLTIKQKDMLKGEDMQPHDFKALSNELFTQMTGGFVHEPYKKST</sequence>
<dbReference type="Proteomes" id="UP000234803">
    <property type="component" value="Unassembled WGS sequence"/>
</dbReference>
<dbReference type="EMBL" id="PGUV01000004">
    <property type="protein sequence ID" value="PLS08252.1"/>
    <property type="molecule type" value="Genomic_DNA"/>
</dbReference>
<organism evidence="1 2">
    <name type="scientific">Bacillus halotolerans</name>
    <dbReference type="NCBI Taxonomy" id="260554"/>
    <lineage>
        <taxon>Bacteria</taxon>
        <taxon>Bacillati</taxon>
        <taxon>Bacillota</taxon>
        <taxon>Bacilli</taxon>
        <taxon>Bacillales</taxon>
        <taxon>Bacillaceae</taxon>
        <taxon>Bacillus</taxon>
    </lineage>
</organism>
<dbReference type="AlphaFoldDB" id="A0A9Q6AAK3"/>
<accession>A0A9Q6AAK3</accession>
<gene>
    <name evidence="1" type="ORF">CUU63_07040</name>
</gene>
<comment type="caution">
    <text evidence="1">The sequence shown here is derived from an EMBL/GenBank/DDBJ whole genome shotgun (WGS) entry which is preliminary data.</text>
</comment>